<dbReference type="Gene3D" id="1.20.58.340">
    <property type="entry name" value="Magnesium transport protein CorA, transmembrane region"/>
    <property type="match status" value="1"/>
</dbReference>
<sequence length="492" mass="56235">MSWLRDDYEAFEKSANTSRSPSARQWSLLVWDVTEGAFSSWHPYVGVGRWTDADAAKKIPRANGVENQMLNLYIQRHACESSRWSFAPLHGPERQSLPDVLDLFRILHVPTDFSMERTRAVCHSFGHRTDDHGTCSWFHFLCKNISVKREDGKTPEVDMQMPSRWGRGPTLPQADYSWLVSSFFMRVHDDGSVVLACFGARHHVRTRIEAFALKGTWHDVAVNPYVLFDLILDGLWFEVDETVWNMNSVFGSLEHVRCLAATPTRAMMTLTSQAILEIAHTKEYAQLNTRLSFAALHNCAKHIIYLSEGLEACLLVVDEVLDNCDGDWDRDKTSLDGRTRVLKQLKGCLRYRRSLYLSTQLRLGSLQKRIDNVIALAFNVVTQKDSMVVTRDSSVMKVIAAITIVFLPTTGIATVAGSQLLVSEWQKDSNSWTVRPTPLFWLTWWIAIPVTVCVLLMTFAWQWYMNSERAQSESRRLSAMLKARLRPAETRK</sequence>
<organism evidence="2 3">
    <name type="scientific">Drechmeria coniospora</name>
    <name type="common">Nematophagous fungus</name>
    <name type="synonym">Meria coniospora</name>
    <dbReference type="NCBI Taxonomy" id="98403"/>
    <lineage>
        <taxon>Eukaryota</taxon>
        <taxon>Fungi</taxon>
        <taxon>Dikarya</taxon>
        <taxon>Ascomycota</taxon>
        <taxon>Pezizomycotina</taxon>
        <taxon>Sordariomycetes</taxon>
        <taxon>Hypocreomycetidae</taxon>
        <taxon>Hypocreales</taxon>
        <taxon>Ophiocordycipitaceae</taxon>
        <taxon>Drechmeria</taxon>
    </lineage>
</organism>
<proteinExistence type="predicted"/>
<dbReference type="EMBL" id="LAYC01000001">
    <property type="protein sequence ID" value="KYK62009.1"/>
    <property type="molecule type" value="Genomic_DNA"/>
</dbReference>
<comment type="caution">
    <text evidence="2">The sequence shown here is derived from an EMBL/GenBank/DDBJ whole genome shotgun (WGS) entry which is preliminary data.</text>
</comment>
<evidence type="ECO:0008006" key="4">
    <source>
        <dbReference type="Google" id="ProtNLM"/>
    </source>
</evidence>
<accession>A0A151GY18</accession>
<keyword evidence="1" id="KW-0472">Membrane</keyword>
<feature type="transmembrane region" description="Helical" evidence="1">
    <location>
        <begin position="442"/>
        <end position="464"/>
    </location>
</feature>
<reference evidence="2 3" key="1">
    <citation type="journal article" date="2016" name="Sci. Rep.">
        <title>Insights into Adaptations to a Near-Obligate Nematode Endoparasitic Lifestyle from the Finished Genome of Drechmeria coniospora.</title>
        <authorList>
            <person name="Zhang L."/>
            <person name="Zhou Z."/>
            <person name="Guo Q."/>
            <person name="Fokkens L."/>
            <person name="Miskei M."/>
            <person name="Pocsi I."/>
            <person name="Zhang W."/>
            <person name="Chen M."/>
            <person name="Wang L."/>
            <person name="Sun Y."/>
            <person name="Donzelli B.G."/>
            <person name="Gibson D.M."/>
            <person name="Nelson D.R."/>
            <person name="Luo J.G."/>
            <person name="Rep M."/>
            <person name="Liu H."/>
            <person name="Yang S."/>
            <person name="Wang J."/>
            <person name="Krasnoff S.B."/>
            <person name="Xu Y."/>
            <person name="Molnar I."/>
            <person name="Lin M."/>
        </authorList>
    </citation>
    <scope>NUCLEOTIDE SEQUENCE [LARGE SCALE GENOMIC DNA]</scope>
    <source>
        <strain evidence="2 3">ARSEF 6962</strain>
    </source>
</reference>
<name>A0A151GY18_DRECN</name>
<evidence type="ECO:0000313" key="3">
    <source>
        <dbReference type="Proteomes" id="UP000076580"/>
    </source>
</evidence>
<dbReference type="AlphaFoldDB" id="A0A151GY18"/>
<dbReference type="Proteomes" id="UP000076580">
    <property type="component" value="Chromosome 01"/>
</dbReference>
<feature type="transmembrane region" description="Helical" evidence="1">
    <location>
        <begin position="398"/>
        <end position="422"/>
    </location>
</feature>
<gene>
    <name evidence="2" type="ORF">DCS_03154</name>
</gene>
<keyword evidence="1" id="KW-0812">Transmembrane</keyword>
<keyword evidence="3" id="KW-1185">Reference proteome</keyword>
<protein>
    <recommendedName>
        <fullName evidence="4">Mg2+ transporter protein, CorA-like/Zinc transport protein ZntB</fullName>
    </recommendedName>
</protein>
<evidence type="ECO:0000313" key="2">
    <source>
        <dbReference type="EMBL" id="KYK62009.1"/>
    </source>
</evidence>
<dbReference type="GeneID" id="63715797"/>
<keyword evidence="1" id="KW-1133">Transmembrane helix</keyword>
<dbReference type="RefSeq" id="XP_040661361.1">
    <property type="nucleotide sequence ID" value="XM_040800478.1"/>
</dbReference>
<evidence type="ECO:0000256" key="1">
    <source>
        <dbReference type="SAM" id="Phobius"/>
    </source>
</evidence>
<dbReference type="InParanoid" id="A0A151GY18"/>